<dbReference type="Gene3D" id="1.20.58.2200">
    <property type="match status" value="1"/>
</dbReference>
<evidence type="ECO:0000313" key="5">
    <source>
        <dbReference type="Proteomes" id="UP001379945"/>
    </source>
</evidence>
<keyword evidence="5" id="KW-1185">Reference proteome</keyword>
<evidence type="ECO:0000313" key="4">
    <source>
        <dbReference type="EMBL" id="MEK8048088.1"/>
    </source>
</evidence>
<dbReference type="EMBL" id="JBBUTI010000013">
    <property type="protein sequence ID" value="MEK8048088.1"/>
    <property type="molecule type" value="Genomic_DNA"/>
</dbReference>
<dbReference type="Gene3D" id="3.10.350.10">
    <property type="entry name" value="LysM domain"/>
    <property type="match status" value="1"/>
</dbReference>
<proteinExistence type="predicted"/>
<keyword evidence="2" id="KW-0732">Signal</keyword>
<evidence type="ECO:0000256" key="2">
    <source>
        <dbReference type="SAM" id="SignalP"/>
    </source>
</evidence>
<gene>
    <name evidence="4" type="ORF">AACH00_17135</name>
</gene>
<dbReference type="Pfam" id="PF25800">
    <property type="entry name" value="FimV_N"/>
    <property type="match status" value="1"/>
</dbReference>
<feature type="region of interest" description="Disordered" evidence="1">
    <location>
        <begin position="838"/>
        <end position="858"/>
    </location>
</feature>
<dbReference type="RefSeq" id="WP_341400401.1">
    <property type="nucleotide sequence ID" value="NZ_JBBUTI010000013.1"/>
</dbReference>
<dbReference type="PROSITE" id="PS51782">
    <property type="entry name" value="LYSM"/>
    <property type="match status" value="1"/>
</dbReference>
<dbReference type="InterPro" id="IPR020011">
    <property type="entry name" value="FimV_C"/>
</dbReference>
<feature type="signal peptide" evidence="2">
    <location>
        <begin position="1"/>
        <end position="19"/>
    </location>
</feature>
<evidence type="ECO:0000256" key="1">
    <source>
        <dbReference type="SAM" id="MobiDB-lite"/>
    </source>
</evidence>
<dbReference type="InterPro" id="IPR057840">
    <property type="entry name" value="FimV_N"/>
</dbReference>
<dbReference type="CDD" id="cd00118">
    <property type="entry name" value="LysM"/>
    <property type="match status" value="1"/>
</dbReference>
<dbReference type="Proteomes" id="UP001379945">
    <property type="component" value="Unassembled WGS sequence"/>
</dbReference>
<dbReference type="InterPro" id="IPR036779">
    <property type="entry name" value="LysM_dom_sf"/>
</dbReference>
<feature type="region of interest" description="Disordered" evidence="1">
    <location>
        <begin position="548"/>
        <end position="567"/>
    </location>
</feature>
<reference evidence="4 5" key="1">
    <citation type="submission" date="2024-04" db="EMBL/GenBank/DDBJ databases">
        <title>Novel species of the genus Ideonella isolated from streams.</title>
        <authorList>
            <person name="Lu H."/>
        </authorList>
    </citation>
    <scope>NUCLEOTIDE SEQUENCE [LARGE SCALE GENOMIC DNA]</scope>
    <source>
        <strain evidence="4 5">LYT19W</strain>
    </source>
</reference>
<feature type="chain" id="PRO_5045294397" evidence="2">
    <location>
        <begin position="20"/>
        <end position="923"/>
    </location>
</feature>
<organism evidence="4 5">
    <name type="scientific">Ideonella margarita</name>
    <dbReference type="NCBI Taxonomy" id="2984191"/>
    <lineage>
        <taxon>Bacteria</taxon>
        <taxon>Pseudomonadati</taxon>
        <taxon>Pseudomonadota</taxon>
        <taxon>Betaproteobacteria</taxon>
        <taxon>Burkholderiales</taxon>
        <taxon>Sphaerotilaceae</taxon>
        <taxon>Ideonella</taxon>
    </lineage>
</organism>
<protein>
    <submittedName>
        <fullName evidence="4">FimV/HubP family polar landmark protein</fullName>
    </submittedName>
</protein>
<evidence type="ECO:0000259" key="3">
    <source>
        <dbReference type="PROSITE" id="PS51782"/>
    </source>
</evidence>
<name>A0ABU9C875_9BURK</name>
<accession>A0ABU9C875</accession>
<sequence length="923" mass="94361">MLSAVAAAALLVVHPTVSALSLGRLNVQSTLGEPLRAEIDITSLSPDEAASLRASVAAPDAFRAAGVDFNQVLQGAQATLARRADGRPYIRLTGDKSVSEPFVDVILDFAWANGRLQRSYTLLIDPPRTAPPPAAATTSPVISAAPAPAAPVVARPPAPVPAPVVASPPPSPPAAAPVAVAPKPAKPAASAPAPAAGADTVKVRAGDTLSSIAAANQRPGVSLDQMLVALYRNNEQAFVNNNMNRLKAGAVLSLPDEQAAAAASQAEARKVIQAHSADFSSFRQRVATAAPQVKTTEPARQATGKVEAAVKDRKADVAPTPDQLKLSRANAASAVPEAKVSKETERKAADARVAELARNVAELKKLQAGTKPVAAASAPSPVVAAAPAPVVPRPTVAAAPVVPPAPAPAKPAPVAAPVAASAAKPAAPVVAAAASAPVAAASAPASAPVAVAASAPVVAASTPVVPASASQPASAASQPKAPAMPPVPAQEESFLDSLTSNPFVLPGAVSLVALLAGLGVMRLRRRGQDNGNETSFIESKLQPDSFFGVSGGQRVDTRDGAGNSSSSSLSYSLSQLDAIGDVDPVAEADVYLAYGRDLQAEEILKEALRSEPNRPAIRTKLLEVYAKRADVRTFESHAMQLQDITGGQGEDWARAQELGRQIDPANSLYGAAGLMEVDIDTSSDAPPDMREGGPNDIPPIEKTQPFEARSTAGPQSDFDVDIDLDAASKLTGLENTRPFTGISGMQDLEGASEPMAFTQAPTPAPAPSPAPAPADDDDIEIDLGLLDDAPAQPAPVAAPAADFDFGDLSLDLDGTPEAAPAANDVPLDADSFNLDLDVPPAPVPTAPVDLDEPTTERGAPMDFAVSGLGEADDDGDPLARKIELADEFRRIGDTEGARDLLEEVVSKSEGATRQRAQAMLDEL</sequence>
<dbReference type="InterPro" id="IPR038440">
    <property type="entry name" value="FimV_C_sf"/>
</dbReference>
<dbReference type="InterPro" id="IPR020012">
    <property type="entry name" value="LysM_FimV"/>
</dbReference>
<comment type="caution">
    <text evidence="4">The sequence shown here is derived from an EMBL/GenBank/DDBJ whole genome shotgun (WGS) entry which is preliminary data.</text>
</comment>
<dbReference type="InterPro" id="IPR018392">
    <property type="entry name" value="LysM"/>
</dbReference>
<feature type="domain" description="LysM" evidence="3">
    <location>
        <begin position="199"/>
        <end position="254"/>
    </location>
</feature>
<dbReference type="NCBIfam" id="TIGR03504">
    <property type="entry name" value="FimV_Cterm"/>
    <property type="match status" value="1"/>
</dbReference>
<dbReference type="NCBIfam" id="TIGR03505">
    <property type="entry name" value="FimV_core"/>
    <property type="match status" value="1"/>
</dbReference>